<gene>
    <name evidence="1" type="ORF">FYJ85_11150</name>
</gene>
<dbReference type="EMBL" id="VUNS01000011">
    <property type="protein sequence ID" value="MST97594.1"/>
    <property type="molecule type" value="Genomic_DNA"/>
</dbReference>
<proteinExistence type="predicted"/>
<dbReference type="AlphaFoldDB" id="A0A844G3P8"/>
<comment type="caution">
    <text evidence="1">The sequence shown here is derived from an EMBL/GenBank/DDBJ whole genome shotgun (WGS) entry which is preliminary data.</text>
</comment>
<keyword evidence="2" id="KW-1185">Reference proteome</keyword>
<dbReference type="RefSeq" id="WP_154418575.1">
    <property type="nucleotide sequence ID" value="NZ_VUNS01000011.1"/>
</dbReference>
<sequence>MNETTWGKVHRLQCDLDYLLQERDSKPEQVNAKHAWDMILRYSIRELQDIKELVTQNTEQMDRLYNAMRNVLQVLDEAAQQEPQVIDFPGLTKQIREALK</sequence>
<organism evidence="1 2">
    <name type="scientific">Victivallis lenta</name>
    <dbReference type="NCBI Taxonomy" id="2606640"/>
    <lineage>
        <taxon>Bacteria</taxon>
        <taxon>Pseudomonadati</taxon>
        <taxon>Lentisphaerota</taxon>
        <taxon>Lentisphaeria</taxon>
        <taxon>Victivallales</taxon>
        <taxon>Victivallaceae</taxon>
        <taxon>Victivallis</taxon>
    </lineage>
</organism>
<reference evidence="1 2" key="1">
    <citation type="submission" date="2019-08" db="EMBL/GenBank/DDBJ databases">
        <title>In-depth cultivation of the pig gut microbiome towards novel bacterial diversity and tailored functional studies.</title>
        <authorList>
            <person name="Wylensek D."/>
            <person name="Hitch T.C.A."/>
            <person name="Clavel T."/>
        </authorList>
    </citation>
    <scope>NUCLEOTIDE SEQUENCE [LARGE SCALE GENOMIC DNA]</scope>
    <source>
        <strain evidence="1 2">BBE-744-WT-12</strain>
    </source>
</reference>
<accession>A0A844G3P8</accession>
<dbReference type="Proteomes" id="UP000435649">
    <property type="component" value="Unassembled WGS sequence"/>
</dbReference>
<evidence type="ECO:0000313" key="2">
    <source>
        <dbReference type="Proteomes" id="UP000435649"/>
    </source>
</evidence>
<name>A0A844G3P8_9BACT</name>
<protein>
    <submittedName>
        <fullName evidence="1">Uncharacterized protein</fullName>
    </submittedName>
</protein>
<evidence type="ECO:0000313" key="1">
    <source>
        <dbReference type="EMBL" id="MST97594.1"/>
    </source>
</evidence>